<evidence type="ECO:0000313" key="12">
    <source>
        <dbReference type="EMBL" id="CCH46809.1"/>
    </source>
</evidence>
<dbReference type="EMBL" id="CAIF01000273">
    <property type="protein sequence ID" value="CCH46809.1"/>
    <property type="molecule type" value="Genomic_DNA"/>
</dbReference>
<dbReference type="CDD" id="cd03250">
    <property type="entry name" value="ABCC_MRP_domain1"/>
    <property type="match status" value="1"/>
</dbReference>
<dbReference type="GO" id="GO:0016887">
    <property type="term" value="F:ATP hydrolysis activity"/>
    <property type="evidence" value="ECO:0007669"/>
    <property type="project" value="InterPro"/>
</dbReference>
<dbReference type="CDD" id="cd18597">
    <property type="entry name" value="ABC_6TM_YOR1_D1_like"/>
    <property type="match status" value="1"/>
</dbReference>
<feature type="domain" description="ABC transporter" evidence="10">
    <location>
        <begin position="506"/>
        <end position="725"/>
    </location>
</feature>
<feature type="domain" description="ABC transmembrane type-1" evidence="11">
    <location>
        <begin position="794"/>
        <end position="1070"/>
    </location>
</feature>
<feature type="transmembrane region" description="Helical" evidence="9">
    <location>
        <begin position="252"/>
        <end position="275"/>
    </location>
</feature>
<dbReference type="STRING" id="1206466.K0KZQ4"/>
<evidence type="ECO:0000259" key="11">
    <source>
        <dbReference type="PROSITE" id="PS50929"/>
    </source>
</evidence>
<evidence type="ECO:0000256" key="3">
    <source>
        <dbReference type="ARBA" id="ARBA00022448"/>
    </source>
</evidence>
<keyword evidence="4 9" id="KW-0812">Transmembrane</keyword>
<dbReference type="CDD" id="cd03244">
    <property type="entry name" value="ABCC_MRP_domain2"/>
    <property type="match status" value="1"/>
</dbReference>
<dbReference type="Pfam" id="PF00005">
    <property type="entry name" value="ABC_tran"/>
    <property type="match status" value="2"/>
</dbReference>
<protein>
    <submittedName>
        <fullName evidence="12">Membrane protein</fullName>
    </submittedName>
</protein>
<dbReference type="InterPro" id="IPR050173">
    <property type="entry name" value="ABC_transporter_C-like"/>
</dbReference>
<feature type="transmembrane region" description="Helical" evidence="9">
    <location>
        <begin position="1047"/>
        <end position="1068"/>
    </location>
</feature>
<comment type="caution">
    <text evidence="12">The sequence shown here is derived from an EMBL/GenBank/DDBJ whole genome shotgun (WGS) entry which is preliminary data.</text>
</comment>
<proteinExistence type="inferred from homology"/>
<comment type="subcellular location">
    <subcellularLocation>
        <location evidence="1">Membrane</location>
        <topology evidence="1">Multi-pass membrane protein</topology>
    </subcellularLocation>
</comment>
<feature type="transmembrane region" description="Helical" evidence="9">
    <location>
        <begin position="1015"/>
        <end position="1035"/>
    </location>
</feature>
<dbReference type="PROSITE" id="PS50929">
    <property type="entry name" value="ABC_TM1F"/>
    <property type="match status" value="2"/>
</dbReference>
<keyword evidence="6" id="KW-0067">ATP-binding</keyword>
<evidence type="ECO:0000259" key="10">
    <source>
        <dbReference type="PROSITE" id="PS50893"/>
    </source>
</evidence>
<dbReference type="PANTHER" id="PTHR24223:SF456">
    <property type="entry name" value="MULTIDRUG RESISTANCE-ASSOCIATED PROTEIN LETHAL(2)03659"/>
    <property type="match status" value="1"/>
</dbReference>
<dbReference type="FunFam" id="3.40.50.300:FF:001750">
    <property type="entry name" value="ATP-binding cassette transporter"/>
    <property type="match status" value="1"/>
</dbReference>
<dbReference type="InterPro" id="IPR011527">
    <property type="entry name" value="ABC1_TM_dom"/>
</dbReference>
<dbReference type="PROSITE" id="PS00211">
    <property type="entry name" value="ABC_TRANSPORTER_1"/>
    <property type="match status" value="2"/>
</dbReference>
<dbReference type="InterPro" id="IPR003593">
    <property type="entry name" value="AAA+_ATPase"/>
</dbReference>
<keyword evidence="7 9" id="KW-1133">Transmembrane helix</keyword>
<sequence length="1362" mass="154041">MSSAVSFTDKDLDIEYNIEEVPQKPVKRLFTPFLSKTVPPIPQESDRKPFPLYHSNFISKGLFLWLLPLLKNGYKRTLQQQDLWKLDEHTSIDYVYSKYKFHFEEIITKHQLKNPNSKEIPRFALVIALLKTFQWEYTVSLIVRIIANALGAFSPIVSKELIKFIERKALFPNTKMNDGIGYSIGLTLMLMLSSIIMNQSFEYSKLVGGHARTILTKALLEHSFIANAETRYHYPPSKIISFMSADLSRIDLAFGIFPIALAFPVPIIIGVVLLIVNLGVVALVGIAIFLVILFIMTIPSKSMVAYRIKANVFTDERVGIMREVLQSMKIIKFYSWEDAYEKSITLVRDKESSYVFKFQMTLNILMTIAFNSSSITSMGAFLVLYAIGNHGNPANIFASLTLFTVLAIQVTNFPLVLSLCADGLTAVDRLTKFFQSPVEKSREEDFYNNELITNESNDVVKIIDGEFEWTQFEELKEDETPKIVWYKKLLGKKQINQEQKTVEKHQDEQTIEKTSVNTNKLHGINLTISKGEFIVITGSVGSGKSSLLSAISSFMTKTQGTVSIKGSHLLCGEPWIQNTTVKENILFGEEYDLVKYNKVVDVCALTSDFKALPAGDLTEIGERGVTLSGGQKARINLARAIYTNRDVYLFDDILSAVDANVGKHIIDNCLLGYIKDKTRILASHQLSLINKADRVVFLKGDGTIDIGTESELRLKNPQFVTLMEFNKERETEAKLGIDPNDQITKVTSIEDRKPQTDGVLGSEEERVYNSIPLIIYKQYVLAGQGILKFTAVPITILSIAIAVFSTLFANVWLSFWVSRKFSSLTNGSYIGIYIGLTIFSVFANALELFIMGYIFVEASKILNLKAVKRILHTPMQFIDTTPIGRILNRFSKDTNSLDNEIGQQLKLFLHFLGYIMGIIILAIIYLPWFAIAVPFLAIFFIGITNFYQASAREVKRLEAINRSFVYNNFNEVTNGLNTIKAYGAQERFIRKNDKFVDGLNEVYFVVLSNQRWISVALDCLAGGLVFIVSILSVTGQFNINASSVGLLTYYMVDLSAVLSALLVAYAEVENEMNSVERVCHYANNLEQESAYRTLDYQPRPTWPEQGSIEFKNLSFKYRDDLPLILKNLSFNVEKGEKIGICGRTGAGKSSLMVALYRIAEFSEGQVFIDGVDISKLGIHDLRSKLSIIPQDPVLFQGNIRKNLDPFNESTESELWDALRRSGLITFDEMIKLKDENENEYSKFHLNSVVEDEGSNFSLGERQLLALARALVRRSKILIMDEATSSVDYKTDSLVQETIAREFSDCTILCIAHRLKTIIRYDKILVLEKGELEEFDKPLKLFQKRGIFREMCEASNLNYNDFV</sequence>
<feature type="transmembrane region" description="Helical" evidence="9">
    <location>
        <begin position="907"/>
        <end position="925"/>
    </location>
</feature>
<keyword evidence="5" id="KW-0547">Nucleotide-binding</keyword>
<dbReference type="GO" id="GO:0005524">
    <property type="term" value="F:ATP binding"/>
    <property type="evidence" value="ECO:0007669"/>
    <property type="project" value="UniProtKB-KW"/>
</dbReference>
<dbReference type="PROSITE" id="PS50893">
    <property type="entry name" value="ABC_TRANSPORTER_2"/>
    <property type="match status" value="2"/>
</dbReference>
<dbReference type="HOGENOM" id="CLU_000604_27_1_1"/>
<feature type="transmembrane region" description="Helical" evidence="9">
    <location>
        <begin position="364"/>
        <end position="388"/>
    </location>
</feature>
<dbReference type="Gene3D" id="1.20.1560.10">
    <property type="entry name" value="ABC transporter type 1, transmembrane domain"/>
    <property type="match status" value="2"/>
</dbReference>
<reference evidence="12 13" key="1">
    <citation type="journal article" date="2012" name="Eukaryot. Cell">
        <title>Draft genome sequence of Wickerhamomyces ciferrii NRRL Y-1031 F-60-10.</title>
        <authorList>
            <person name="Schneider J."/>
            <person name="Andrea H."/>
            <person name="Blom J."/>
            <person name="Jaenicke S."/>
            <person name="Ruckert C."/>
            <person name="Schorsch C."/>
            <person name="Szczepanowski R."/>
            <person name="Farwick M."/>
            <person name="Goesmann A."/>
            <person name="Puhler A."/>
            <person name="Schaffer S."/>
            <person name="Tauch A."/>
            <person name="Kohler T."/>
            <person name="Brinkrolf K."/>
        </authorList>
    </citation>
    <scope>NUCLEOTIDE SEQUENCE [LARGE SCALE GENOMIC DNA]</scope>
    <source>
        <strain evidence="13">ATCC 14091 / BCRC 22168 / CBS 111 / JCM 3599 / NBRC 0793 / NRRL Y-1031 F-60-10</strain>
    </source>
</reference>
<dbReference type="CDD" id="cd18606">
    <property type="entry name" value="ABC_6TM_YOR1_D2_like"/>
    <property type="match status" value="1"/>
</dbReference>
<evidence type="ECO:0000256" key="2">
    <source>
        <dbReference type="ARBA" id="ARBA00009726"/>
    </source>
</evidence>
<evidence type="ECO:0000256" key="7">
    <source>
        <dbReference type="ARBA" id="ARBA00022989"/>
    </source>
</evidence>
<dbReference type="GO" id="GO:0008559">
    <property type="term" value="F:ABC-type xenobiotic transporter activity"/>
    <property type="evidence" value="ECO:0007669"/>
    <property type="project" value="TreeGrafter"/>
</dbReference>
<feature type="transmembrane region" description="Helical" evidence="9">
    <location>
        <begin position="794"/>
        <end position="817"/>
    </location>
</feature>
<dbReference type="Pfam" id="PF00664">
    <property type="entry name" value="ABC_membrane"/>
    <property type="match status" value="2"/>
</dbReference>
<feature type="transmembrane region" description="Helical" evidence="9">
    <location>
        <begin position="394"/>
        <end position="420"/>
    </location>
</feature>
<accession>K0KZQ4</accession>
<dbReference type="PANTHER" id="PTHR24223">
    <property type="entry name" value="ATP-BINDING CASSETTE SUB-FAMILY C"/>
    <property type="match status" value="1"/>
</dbReference>
<evidence type="ECO:0000313" key="13">
    <source>
        <dbReference type="Proteomes" id="UP000009328"/>
    </source>
</evidence>
<name>K0KZQ4_WICCF</name>
<keyword evidence="13" id="KW-1185">Reference proteome</keyword>
<organism evidence="12 13">
    <name type="scientific">Wickerhamomyces ciferrii (strain ATCC 14091 / BCRC 22168 / CBS 111 / JCM 3599 / NBRC 0793 / NRRL Y-1031 F-60-10)</name>
    <name type="common">Yeast</name>
    <name type="synonym">Pichia ciferrii</name>
    <dbReference type="NCBI Taxonomy" id="1206466"/>
    <lineage>
        <taxon>Eukaryota</taxon>
        <taxon>Fungi</taxon>
        <taxon>Dikarya</taxon>
        <taxon>Ascomycota</taxon>
        <taxon>Saccharomycotina</taxon>
        <taxon>Saccharomycetes</taxon>
        <taxon>Phaffomycetales</taxon>
        <taxon>Wickerhamomycetaceae</taxon>
        <taxon>Wickerhamomyces</taxon>
    </lineage>
</organism>
<evidence type="ECO:0000256" key="6">
    <source>
        <dbReference type="ARBA" id="ARBA00022840"/>
    </source>
</evidence>
<dbReference type="InterPro" id="IPR017871">
    <property type="entry name" value="ABC_transporter-like_CS"/>
</dbReference>
<evidence type="ECO:0000256" key="8">
    <source>
        <dbReference type="ARBA" id="ARBA00023136"/>
    </source>
</evidence>
<dbReference type="Proteomes" id="UP000009328">
    <property type="component" value="Unassembled WGS sequence"/>
</dbReference>
<gene>
    <name evidence="12" type="ORF">BN7_6408</name>
</gene>
<dbReference type="InterPro" id="IPR027417">
    <property type="entry name" value="P-loop_NTPase"/>
</dbReference>
<dbReference type="eggNOG" id="KOG0054">
    <property type="taxonomic scope" value="Eukaryota"/>
</dbReference>
<dbReference type="GO" id="GO:0005886">
    <property type="term" value="C:plasma membrane"/>
    <property type="evidence" value="ECO:0007669"/>
    <property type="project" value="TreeGrafter"/>
</dbReference>
<feature type="domain" description="ABC transporter" evidence="10">
    <location>
        <begin position="1108"/>
        <end position="1353"/>
    </location>
</feature>
<evidence type="ECO:0000256" key="4">
    <source>
        <dbReference type="ARBA" id="ARBA00022692"/>
    </source>
</evidence>
<dbReference type="SMART" id="SM00382">
    <property type="entry name" value="AAA"/>
    <property type="match status" value="2"/>
</dbReference>
<dbReference type="SUPFAM" id="SSF52540">
    <property type="entry name" value="P-loop containing nucleoside triphosphate hydrolases"/>
    <property type="match status" value="2"/>
</dbReference>
<feature type="transmembrane region" description="Helical" evidence="9">
    <location>
        <begin position="179"/>
        <end position="197"/>
    </location>
</feature>
<dbReference type="InterPro" id="IPR036640">
    <property type="entry name" value="ABC1_TM_sf"/>
</dbReference>
<dbReference type="InterPro" id="IPR003439">
    <property type="entry name" value="ABC_transporter-like_ATP-bd"/>
</dbReference>
<evidence type="ECO:0000256" key="9">
    <source>
        <dbReference type="SAM" id="Phobius"/>
    </source>
</evidence>
<dbReference type="Gene3D" id="3.40.50.300">
    <property type="entry name" value="P-loop containing nucleotide triphosphate hydrolases"/>
    <property type="match status" value="2"/>
</dbReference>
<feature type="domain" description="ABC transmembrane type-1" evidence="11">
    <location>
        <begin position="139"/>
        <end position="422"/>
    </location>
</feature>
<keyword evidence="8 9" id="KW-0472">Membrane</keyword>
<dbReference type="FunFam" id="1.20.1560.10:FF:000010">
    <property type="entry name" value="Multidrug resistance-associated ABC transporter"/>
    <property type="match status" value="1"/>
</dbReference>
<dbReference type="InParanoid" id="K0KZQ4"/>
<evidence type="ECO:0000256" key="1">
    <source>
        <dbReference type="ARBA" id="ARBA00004141"/>
    </source>
</evidence>
<keyword evidence="3" id="KW-0813">Transport</keyword>
<feature type="transmembrane region" description="Helical" evidence="9">
    <location>
        <begin position="281"/>
        <end position="299"/>
    </location>
</feature>
<comment type="similarity">
    <text evidence="2">Belongs to the ABC transporter superfamily. ABCC family. Conjugate transporter (TC 3.A.1.208) subfamily.</text>
</comment>
<feature type="transmembrane region" description="Helical" evidence="9">
    <location>
        <begin position="829"/>
        <end position="856"/>
    </location>
</feature>
<evidence type="ECO:0000256" key="5">
    <source>
        <dbReference type="ARBA" id="ARBA00022741"/>
    </source>
</evidence>
<dbReference type="FunFam" id="3.40.50.300:FF:000565">
    <property type="entry name" value="ABC bile acid transporter"/>
    <property type="match status" value="1"/>
</dbReference>
<dbReference type="SUPFAM" id="SSF90123">
    <property type="entry name" value="ABC transporter transmembrane region"/>
    <property type="match status" value="2"/>
</dbReference>